<dbReference type="AlphaFoldDB" id="A0A0M1N1S1"/>
<dbReference type="Pfam" id="PF00403">
    <property type="entry name" value="HMA"/>
    <property type="match status" value="1"/>
</dbReference>
<reference evidence="3" key="1">
    <citation type="submission" date="2015-08" db="EMBL/GenBank/DDBJ databases">
        <title>Genome sequencing project for genomic taxonomy and phylogenomics of Bacillus-like bacteria.</title>
        <authorList>
            <person name="Liu B."/>
            <person name="Wang J."/>
            <person name="Zhu Y."/>
            <person name="Liu G."/>
            <person name="Chen Q."/>
            <person name="Chen Z."/>
            <person name="Lan J."/>
            <person name="Che J."/>
            <person name="Ge C."/>
            <person name="Shi H."/>
            <person name="Pan Z."/>
            <person name="Liu X."/>
        </authorList>
    </citation>
    <scope>NUCLEOTIDE SEQUENCE [LARGE SCALE GENOMIC DNA]</scope>
    <source>
        <strain evidence="3">FJAT-22460</strain>
    </source>
</reference>
<dbReference type="EMBL" id="LIUT01000008">
    <property type="protein sequence ID" value="KOR76111.1"/>
    <property type="molecule type" value="Genomic_DNA"/>
</dbReference>
<dbReference type="CDD" id="cd00371">
    <property type="entry name" value="HMA"/>
    <property type="match status" value="1"/>
</dbReference>
<feature type="domain" description="HMA" evidence="1">
    <location>
        <begin position="2"/>
        <end position="66"/>
    </location>
</feature>
<gene>
    <name evidence="2" type="ORF">AM231_26105</name>
</gene>
<dbReference type="PROSITE" id="PS50846">
    <property type="entry name" value="HMA_2"/>
    <property type="match status" value="1"/>
</dbReference>
<accession>A0A0M1N1S1</accession>
<dbReference type="SUPFAM" id="SSF55008">
    <property type="entry name" value="HMA, heavy metal-associated domain"/>
    <property type="match status" value="1"/>
</dbReference>
<protein>
    <submittedName>
        <fullName evidence="2">Copper resistance protein CopZ</fullName>
    </submittedName>
</protein>
<dbReference type="Proteomes" id="UP000036932">
    <property type="component" value="Unassembled WGS sequence"/>
</dbReference>
<dbReference type="PATRIC" id="fig|1705565.3.peg.1424"/>
<dbReference type="GO" id="GO:0046872">
    <property type="term" value="F:metal ion binding"/>
    <property type="evidence" value="ECO:0007669"/>
    <property type="project" value="InterPro"/>
</dbReference>
<comment type="caution">
    <text evidence="2">The sequence shown here is derived from an EMBL/GenBank/DDBJ whole genome shotgun (WGS) entry which is preliminary data.</text>
</comment>
<proteinExistence type="predicted"/>
<organism evidence="2 3">
    <name type="scientific">Paenibacillus solani</name>
    <dbReference type="NCBI Taxonomy" id="1705565"/>
    <lineage>
        <taxon>Bacteria</taxon>
        <taxon>Bacillati</taxon>
        <taxon>Bacillota</taxon>
        <taxon>Bacilli</taxon>
        <taxon>Bacillales</taxon>
        <taxon>Paenibacillaceae</taxon>
        <taxon>Paenibacillus</taxon>
    </lineage>
</organism>
<evidence type="ECO:0000313" key="2">
    <source>
        <dbReference type="EMBL" id="KOR76111.1"/>
    </source>
</evidence>
<dbReference type="InterPro" id="IPR036163">
    <property type="entry name" value="HMA_dom_sf"/>
</dbReference>
<dbReference type="Gene3D" id="3.30.70.100">
    <property type="match status" value="1"/>
</dbReference>
<evidence type="ECO:0000313" key="3">
    <source>
        <dbReference type="Proteomes" id="UP000036932"/>
    </source>
</evidence>
<dbReference type="RefSeq" id="WP_054405273.1">
    <property type="nucleotide sequence ID" value="NZ_LIUT01000008.1"/>
</dbReference>
<keyword evidence="3" id="KW-1185">Reference proteome</keyword>
<sequence>MEQVTIKVEGISCMHCVNSIEGALKEQNIEGRVDLKAGTVSVNYDASKFNLDQIKEIIEEQGYHVI</sequence>
<evidence type="ECO:0000259" key="1">
    <source>
        <dbReference type="PROSITE" id="PS50846"/>
    </source>
</evidence>
<name>A0A0M1N1S1_9BACL</name>
<dbReference type="InterPro" id="IPR006121">
    <property type="entry name" value="HMA_dom"/>
</dbReference>
<dbReference type="OrthoDB" id="9813965at2"/>